<name>A0A8H5LQ05_9AGAR</name>
<feature type="transmembrane region" description="Helical" evidence="1">
    <location>
        <begin position="39"/>
        <end position="61"/>
    </location>
</feature>
<dbReference type="EMBL" id="JAACJN010000174">
    <property type="protein sequence ID" value="KAF5365136.1"/>
    <property type="molecule type" value="Genomic_DNA"/>
</dbReference>
<gene>
    <name evidence="2" type="ORF">D9757_012615</name>
</gene>
<dbReference type="AlphaFoldDB" id="A0A8H5LQ05"/>
<dbReference type="PANTHER" id="PTHR40465:SF1">
    <property type="entry name" value="DUF6534 DOMAIN-CONTAINING PROTEIN"/>
    <property type="match status" value="1"/>
</dbReference>
<protein>
    <submittedName>
        <fullName evidence="2">Uncharacterized protein</fullName>
    </submittedName>
</protein>
<keyword evidence="1" id="KW-1133">Transmembrane helix</keyword>
<evidence type="ECO:0000313" key="3">
    <source>
        <dbReference type="Proteomes" id="UP000518752"/>
    </source>
</evidence>
<feature type="transmembrane region" description="Helical" evidence="1">
    <location>
        <begin position="73"/>
        <end position="92"/>
    </location>
</feature>
<accession>A0A8H5LQ05</accession>
<keyword evidence="1" id="KW-0812">Transmembrane</keyword>
<proteinExistence type="predicted"/>
<keyword evidence="3" id="KW-1185">Reference proteome</keyword>
<keyword evidence="1" id="KW-0472">Membrane</keyword>
<organism evidence="2 3">
    <name type="scientific">Collybiopsis confluens</name>
    <dbReference type="NCBI Taxonomy" id="2823264"/>
    <lineage>
        <taxon>Eukaryota</taxon>
        <taxon>Fungi</taxon>
        <taxon>Dikarya</taxon>
        <taxon>Basidiomycota</taxon>
        <taxon>Agaricomycotina</taxon>
        <taxon>Agaricomycetes</taxon>
        <taxon>Agaricomycetidae</taxon>
        <taxon>Agaricales</taxon>
        <taxon>Marasmiineae</taxon>
        <taxon>Omphalotaceae</taxon>
        <taxon>Collybiopsis</taxon>
    </lineage>
</organism>
<sequence length="270" mass="30046">MKLLVVWELVIDTLHSTLLLYMIWQYLIDNFSNEAFLEVTPWSITSTAALTALSACPIQIYLSHRVKKLSGSWVVFTPLFILSLAEGSLGIATSTQTLQAINFTAVSVATDVSISSSPNIKLMERYYSVYALYSTYARNAPGFVVCTSNALRVDSSLDWCHEISETDHLVSRLVREAVETASFASVFSILNSREEKRRVLQYGRSESTTTDSKLLEGGRVTNGASIIRERGCFAEVPSPQILKVLLCYPRRLKASLFRILVTPTLKAGRC</sequence>
<dbReference type="Proteomes" id="UP000518752">
    <property type="component" value="Unassembled WGS sequence"/>
</dbReference>
<evidence type="ECO:0000256" key="1">
    <source>
        <dbReference type="SAM" id="Phobius"/>
    </source>
</evidence>
<feature type="transmembrane region" description="Helical" evidence="1">
    <location>
        <begin position="7"/>
        <end position="27"/>
    </location>
</feature>
<evidence type="ECO:0000313" key="2">
    <source>
        <dbReference type="EMBL" id="KAF5365136.1"/>
    </source>
</evidence>
<dbReference type="OrthoDB" id="2562493at2759"/>
<dbReference type="PANTHER" id="PTHR40465">
    <property type="entry name" value="CHROMOSOME 1, WHOLE GENOME SHOTGUN SEQUENCE"/>
    <property type="match status" value="1"/>
</dbReference>
<comment type="caution">
    <text evidence="2">The sequence shown here is derived from an EMBL/GenBank/DDBJ whole genome shotgun (WGS) entry which is preliminary data.</text>
</comment>
<reference evidence="2 3" key="1">
    <citation type="journal article" date="2020" name="ISME J.">
        <title>Uncovering the hidden diversity of litter-decomposition mechanisms in mushroom-forming fungi.</title>
        <authorList>
            <person name="Floudas D."/>
            <person name="Bentzer J."/>
            <person name="Ahren D."/>
            <person name="Johansson T."/>
            <person name="Persson P."/>
            <person name="Tunlid A."/>
        </authorList>
    </citation>
    <scope>NUCLEOTIDE SEQUENCE [LARGE SCALE GENOMIC DNA]</scope>
    <source>
        <strain evidence="2 3">CBS 406.79</strain>
    </source>
</reference>